<keyword evidence="6" id="KW-1185">Reference proteome</keyword>
<reference evidence="5 6" key="1">
    <citation type="submission" date="2024-02" db="EMBL/GenBank/DDBJ databases">
        <authorList>
            <person name="Vignale AGUSTIN F."/>
            <person name="Sosa J E."/>
            <person name="Modenutti C."/>
        </authorList>
    </citation>
    <scope>NUCLEOTIDE SEQUENCE [LARGE SCALE GENOMIC DNA]</scope>
</reference>
<feature type="domain" description="Ketopantoate reductase N-terminal" evidence="2">
    <location>
        <begin position="392"/>
        <end position="520"/>
    </location>
</feature>
<dbReference type="Pfam" id="PF02558">
    <property type="entry name" value="ApbA"/>
    <property type="match status" value="1"/>
</dbReference>
<name>A0ABC8V3C0_9AQUA</name>
<evidence type="ECO:0000259" key="3">
    <source>
        <dbReference type="Pfam" id="PF07993"/>
    </source>
</evidence>
<dbReference type="InterPro" id="IPR013332">
    <property type="entry name" value="KPR_N"/>
</dbReference>
<feature type="region of interest" description="Disordered" evidence="1">
    <location>
        <begin position="725"/>
        <end position="750"/>
    </location>
</feature>
<dbReference type="Pfam" id="PF08546">
    <property type="entry name" value="ApbA_C"/>
    <property type="match status" value="1"/>
</dbReference>
<proteinExistence type="predicted"/>
<dbReference type="EMBL" id="CAUOFW020010153">
    <property type="protein sequence ID" value="CAK9187823.1"/>
    <property type="molecule type" value="Genomic_DNA"/>
</dbReference>
<sequence>MSVECFVTGGTGFIGQHLVSCLSAKGHTIRVLMRRPERLAQLREQVDNLGGVANRVFAVAGDLEQESLGLSLSDREALRQAEVVFHLGAHFAWGLSMEHSRAVNVEGAKRVALLAAQQDSRLVMIGGYMLKNNEHLQRIGIDPGHPERTHWPAVYRRVGAYEGSKLEAHFATLEFMAAKGGKMTVVHPATVCGHSRTGHIPCSQPLVDLIRNLAQGKLAAVPGSAEHWLPLVTVDYLVELVSACAFDPSMAGQELLALDDQSPNLRELLAEVAQPLGIKSPKHHISLRLLKWLLSIPPVARFLNTDAEALDFIQTTRFDTAAVEQFAKRHGISKPDIRQSLRNTAMFAQPRAALHCARVEAGTEHPFRGIRFSESTSPYKNRCPGARCDRTTVAAALHEVGRTPMLCGRTPRDSLVLQGSGVRIVVPGPVRTDPAQIARPVDLVFLAVKATQNAATAQWLAALSGPQTVVCVLQKRGEQLESVTALCPQGRVVPAVVWFPAQAQSDGSVLLRSDARISLPDEAASLVVAQALQGSRCLVDLVSNFRSLAWQKLLQNAAAGLMALTHRRSGMYGRHDISKLTLDYLQECLAVARAEGAELGDEVPQAILDKFQASPADLGTSILADREAGRPLEWDIRNGVIARRGRARGIPTPIGDVLHPPIPTLPADFSEAGDNTGFAGFSGSTWVEDGNRLRKEAALALNPDAENPKIGRRRDCRDGAGACDEEGLVDKGLPQPQRSARQTRYPPGGLAAGRGVRVGIGGHGVAVCGCTPAHAGRGGYRQPQSGADAEYLFRRRDHPKLHAAAGHCRKAGAGWRRCRAPGARAASGQPPGAVAEQLNELLVVDAQGRWLMSSKGTFPPGTQSADRDFFTHHRDDPSSGIYIGPPIRSRSTSEWVITISRRYTDSEGQFAARGSW</sequence>
<dbReference type="Proteomes" id="UP001642360">
    <property type="component" value="Unassembled WGS sequence"/>
</dbReference>
<dbReference type="PANTHER" id="PTHR48079">
    <property type="entry name" value="PROTEIN YEEZ"/>
    <property type="match status" value="1"/>
</dbReference>
<dbReference type="InterPro" id="IPR013752">
    <property type="entry name" value="KPA_reductase"/>
</dbReference>
<evidence type="ECO:0000256" key="1">
    <source>
        <dbReference type="SAM" id="MobiDB-lite"/>
    </source>
</evidence>
<dbReference type="Gene3D" id="3.40.50.720">
    <property type="entry name" value="NAD(P)-binding Rossmann-like Domain"/>
    <property type="match status" value="2"/>
</dbReference>
<dbReference type="CDD" id="cd12914">
    <property type="entry name" value="PDC1_DGC_like"/>
    <property type="match status" value="1"/>
</dbReference>
<dbReference type="InterPro" id="IPR013328">
    <property type="entry name" value="6PGD_dom2"/>
</dbReference>
<dbReference type="InterPro" id="IPR008927">
    <property type="entry name" value="6-PGluconate_DH-like_C_sf"/>
</dbReference>
<evidence type="ECO:0008006" key="7">
    <source>
        <dbReference type="Google" id="ProtNLM"/>
    </source>
</evidence>
<accession>A0ABC8V3C0</accession>
<dbReference type="Pfam" id="PF07993">
    <property type="entry name" value="NAD_binding_4"/>
    <property type="match status" value="1"/>
</dbReference>
<dbReference type="AlphaFoldDB" id="A0ABC8V3C0"/>
<dbReference type="NCBIfam" id="NF009541">
    <property type="entry name" value="PRK12921.1-1"/>
    <property type="match status" value="1"/>
</dbReference>
<evidence type="ECO:0000259" key="2">
    <source>
        <dbReference type="Pfam" id="PF02558"/>
    </source>
</evidence>
<dbReference type="Gene3D" id="3.30.450.20">
    <property type="entry name" value="PAS domain"/>
    <property type="match status" value="1"/>
</dbReference>
<dbReference type="InterPro" id="IPR051783">
    <property type="entry name" value="NAD(P)-dependent_oxidoreduct"/>
</dbReference>
<dbReference type="SUPFAM" id="SSF51735">
    <property type="entry name" value="NAD(P)-binding Rossmann-fold domains"/>
    <property type="match status" value="1"/>
</dbReference>
<evidence type="ECO:0000259" key="4">
    <source>
        <dbReference type="Pfam" id="PF08546"/>
    </source>
</evidence>
<dbReference type="SUPFAM" id="SSF48179">
    <property type="entry name" value="6-phosphogluconate dehydrogenase C-terminal domain-like"/>
    <property type="match status" value="1"/>
</dbReference>
<feature type="domain" description="Ketopantoate reductase C-terminal" evidence="4">
    <location>
        <begin position="544"/>
        <end position="656"/>
    </location>
</feature>
<evidence type="ECO:0000313" key="5">
    <source>
        <dbReference type="EMBL" id="CAK9187823.1"/>
    </source>
</evidence>
<dbReference type="Gene3D" id="1.10.1040.10">
    <property type="entry name" value="N-(1-d-carboxylethyl)-l-norvaline Dehydrogenase, domain 2"/>
    <property type="match status" value="1"/>
</dbReference>
<dbReference type="NCBIfam" id="NF005091">
    <property type="entry name" value="PRK06522.2-2"/>
    <property type="match status" value="1"/>
</dbReference>
<dbReference type="InterPro" id="IPR036291">
    <property type="entry name" value="NAD(P)-bd_dom_sf"/>
</dbReference>
<dbReference type="PANTHER" id="PTHR48079:SF6">
    <property type="entry name" value="NAD(P)-BINDING DOMAIN-CONTAINING PROTEIN-RELATED"/>
    <property type="match status" value="1"/>
</dbReference>
<feature type="domain" description="Thioester reductase (TE)" evidence="3">
    <location>
        <begin position="7"/>
        <end position="240"/>
    </location>
</feature>
<organism evidence="5 6">
    <name type="scientific">Ilex paraguariensis</name>
    <name type="common">yerba mate</name>
    <dbReference type="NCBI Taxonomy" id="185542"/>
    <lineage>
        <taxon>Eukaryota</taxon>
        <taxon>Viridiplantae</taxon>
        <taxon>Streptophyta</taxon>
        <taxon>Embryophyta</taxon>
        <taxon>Tracheophyta</taxon>
        <taxon>Spermatophyta</taxon>
        <taxon>Magnoliopsida</taxon>
        <taxon>eudicotyledons</taxon>
        <taxon>Gunneridae</taxon>
        <taxon>Pentapetalae</taxon>
        <taxon>asterids</taxon>
        <taxon>campanulids</taxon>
        <taxon>Aquifoliales</taxon>
        <taxon>Aquifoliaceae</taxon>
        <taxon>Ilex</taxon>
    </lineage>
</organism>
<dbReference type="InterPro" id="IPR013120">
    <property type="entry name" value="FAR_NAD-bd"/>
</dbReference>
<protein>
    <recommendedName>
        <fullName evidence="7">NAD-dependent epimerase/dehydratase family protein</fullName>
    </recommendedName>
</protein>
<gene>
    <name evidence="5" type="ORF">ILEXP_LOCUS58413</name>
</gene>
<evidence type="ECO:0000313" key="6">
    <source>
        <dbReference type="Proteomes" id="UP001642360"/>
    </source>
</evidence>
<comment type="caution">
    <text evidence="5">The sequence shown here is derived from an EMBL/GenBank/DDBJ whole genome shotgun (WGS) entry which is preliminary data.</text>
</comment>